<comment type="caution">
    <text evidence="7">The sequence shown here is derived from an EMBL/GenBank/DDBJ whole genome shotgun (WGS) entry which is preliminary data.</text>
</comment>
<feature type="transmembrane region" description="Helical" evidence="5">
    <location>
        <begin position="193"/>
        <end position="211"/>
    </location>
</feature>
<protein>
    <submittedName>
        <fullName evidence="7">Cation:H+ antiporter</fullName>
    </submittedName>
</protein>
<dbReference type="InterPro" id="IPR004837">
    <property type="entry name" value="NaCa_Exmemb"/>
</dbReference>
<dbReference type="PANTHER" id="PTHR10846">
    <property type="entry name" value="SODIUM/POTASSIUM/CALCIUM EXCHANGER"/>
    <property type="match status" value="1"/>
</dbReference>
<dbReference type="Gene3D" id="1.20.1420.30">
    <property type="entry name" value="NCX, central ion-binding region"/>
    <property type="match status" value="2"/>
</dbReference>
<dbReference type="AlphaFoldDB" id="A0A839UJP4"/>
<dbReference type="InterPro" id="IPR044880">
    <property type="entry name" value="NCX_ion-bd_dom_sf"/>
</dbReference>
<feature type="transmembrane region" description="Helical" evidence="5">
    <location>
        <begin position="232"/>
        <end position="251"/>
    </location>
</feature>
<evidence type="ECO:0000256" key="4">
    <source>
        <dbReference type="ARBA" id="ARBA00023136"/>
    </source>
</evidence>
<evidence type="ECO:0000259" key="6">
    <source>
        <dbReference type="Pfam" id="PF01699"/>
    </source>
</evidence>
<feature type="transmembrane region" description="Helical" evidence="5">
    <location>
        <begin position="77"/>
        <end position="95"/>
    </location>
</feature>
<dbReference type="InterPro" id="IPR004481">
    <property type="entry name" value="K/Na/Ca-exchanger"/>
</dbReference>
<evidence type="ECO:0000256" key="1">
    <source>
        <dbReference type="ARBA" id="ARBA00004141"/>
    </source>
</evidence>
<dbReference type="GO" id="GO:0008273">
    <property type="term" value="F:calcium, potassium:sodium antiporter activity"/>
    <property type="evidence" value="ECO:0007669"/>
    <property type="project" value="TreeGrafter"/>
</dbReference>
<dbReference type="Gene3D" id="6.10.280.80">
    <property type="entry name" value="NCX, peripheral helical region"/>
    <property type="match status" value="1"/>
</dbReference>
<organism evidence="7 8">
    <name type="scientific">Simiduia aestuariiviva</name>
    <dbReference type="NCBI Taxonomy" id="1510459"/>
    <lineage>
        <taxon>Bacteria</taxon>
        <taxon>Pseudomonadati</taxon>
        <taxon>Pseudomonadota</taxon>
        <taxon>Gammaproteobacteria</taxon>
        <taxon>Cellvibrionales</taxon>
        <taxon>Cellvibrionaceae</taxon>
        <taxon>Simiduia</taxon>
    </lineage>
</organism>
<feature type="transmembrane region" description="Helical" evidence="5">
    <location>
        <begin position="165"/>
        <end position="187"/>
    </location>
</feature>
<sequence length="352" mass="37263">MFSLLQFVVGLGCLVLGARWLIAGATAIASRWGVSSLVIGLTVVAFGTSAPELAVSVKAAMAGQAAVGLGNVVGSNIFNVLFILGLTALIVPLVVTHQLIRFDVPVMILVSGVVWWLARDGQFSRVEGGLLLAGLAAYLSYLFYFSRRTDSELALPIDTSQHSPYWRDLGILLLGLLLLVVGSRWLLESVVTFARLLGVSELMIGLTVVAAGTSLPEVVTSITAALKGQRDIAVGNVVGSNIFNLLGVLGLSSLVSPVGLEAPLSFFQVDVPVMCLVAALCLPIFFTHGVVDRFEGGLLLLGYGAYTSYLVMAAVNHPWLHLLGDAVFLLLLPVGLFIVGQVVQQLQAPEQR</sequence>
<dbReference type="Proteomes" id="UP000559987">
    <property type="component" value="Unassembled WGS sequence"/>
</dbReference>
<reference evidence="7 8" key="1">
    <citation type="submission" date="2020-08" db="EMBL/GenBank/DDBJ databases">
        <title>Genomic Encyclopedia of Type Strains, Phase III (KMG-III): the genomes of soil and plant-associated and newly described type strains.</title>
        <authorList>
            <person name="Whitman W."/>
        </authorList>
    </citation>
    <scope>NUCLEOTIDE SEQUENCE [LARGE SCALE GENOMIC DNA]</scope>
    <source>
        <strain evidence="7 8">CECT 8571</strain>
    </source>
</reference>
<accession>A0A839UJP4</accession>
<feature type="domain" description="Sodium/calcium exchanger membrane region" evidence="6">
    <location>
        <begin position="3"/>
        <end position="143"/>
    </location>
</feature>
<dbReference type="EMBL" id="JACHXZ010000001">
    <property type="protein sequence ID" value="MBB3166991.1"/>
    <property type="molecule type" value="Genomic_DNA"/>
</dbReference>
<feature type="transmembrane region" description="Helical" evidence="5">
    <location>
        <begin position="326"/>
        <end position="343"/>
    </location>
</feature>
<dbReference type="GO" id="GO:0006874">
    <property type="term" value="P:intracellular calcium ion homeostasis"/>
    <property type="evidence" value="ECO:0007669"/>
    <property type="project" value="TreeGrafter"/>
</dbReference>
<dbReference type="RefSeq" id="WP_183907344.1">
    <property type="nucleotide sequence ID" value="NZ_JACHXZ010000001.1"/>
</dbReference>
<evidence type="ECO:0000313" key="7">
    <source>
        <dbReference type="EMBL" id="MBB3166991.1"/>
    </source>
</evidence>
<evidence type="ECO:0000256" key="5">
    <source>
        <dbReference type="SAM" id="Phobius"/>
    </source>
</evidence>
<dbReference type="Pfam" id="PF01699">
    <property type="entry name" value="Na_Ca_ex"/>
    <property type="match status" value="2"/>
</dbReference>
<keyword evidence="8" id="KW-1185">Reference proteome</keyword>
<gene>
    <name evidence="7" type="ORF">FHS30_000167</name>
</gene>
<dbReference type="GO" id="GO:0005262">
    <property type="term" value="F:calcium channel activity"/>
    <property type="evidence" value="ECO:0007669"/>
    <property type="project" value="TreeGrafter"/>
</dbReference>
<comment type="subcellular location">
    <subcellularLocation>
        <location evidence="1">Membrane</location>
        <topology evidence="1">Multi-pass membrane protein</topology>
    </subcellularLocation>
</comment>
<keyword evidence="2 5" id="KW-0812">Transmembrane</keyword>
<evidence type="ECO:0000256" key="2">
    <source>
        <dbReference type="ARBA" id="ARBA00022692"/>
    </source>
</evidence>
<evidence type="ECO:0000313" key="8">
    <source>
        <dbReference type="Proteomes" id="UP000559987"/>
    </source>
</evidence>
<evidence type="ECO:0000256" key="3">
    <source>
        <dbReference type="ARBA" id="ARBA00022989"/>
    </source>
</evidence>
<feature type="transmembrane region" description="Helical" evidence="5">
    <location>
        <begin position="102"/>
        <end position="118"/>
    </location>
</feature>
<dbReference type="NCBIfam" id="TIGR00367">
    <property type="entry name" value="calcium/sodium antiporter"/>
    <property type="match status" value="1"/>
</dbReference>
<keyword evidence="4 5" id="KW-0472">Membrane</keyword>
<dbReference type="GO" id="GO:0005886">
    <property type="term" value="C:plasma membrane"/>
    <property type="evidence" value="ECO:0007669"/>
    <property type="project" value="TreeGrafter"/>
</dbReference>
<feature type="transmembrane region" description="Helical" evidence="5">
    <location>
        <begin position="298"/>
        <end position="320"/>
    </location>
</feature>
<feature type="domain" description="Sodium/calcium exchanger membrane region" evidence="6">
    <location>
        <begin position="169"/>
        <end position="311"/>
    </location>
</feature>
<name>A0A839UJP4_9GAMM</name>
<dbReference type="PANTHER" id="PTHR10846:SF8">
    <property type="entry name" value="INNER MEMBRANE PROTEIN YRBG"/>
    <property type="match status" value="1"/>
</dbReference>
<keyword evidence="3 5" id="KW-1133">Transmembrane helix</keyword>
<feature type="transmembrane region" description="Helical" evidence="5">
    <location>
        <begin position="124"/>
        <end position="144"/>
    </location>
</feature>
<feature type="transmembrane region" description="Helical" evidence="5">
    <location>
        <begin position="271"/>
        <end position="291"/>
    </location>
</feature>
<proteinExistence type="predicted"/>